<dbReference type="EMBL" id="HBEG01015064">
    <property type="protein sequence ID" value="CAD8353793.1"/>
    <property type="molecule type" value="Transcribed_RNA"/>
</dbReference>
<reference evidence="3" key="1">
    <citation type="submission" date="2021-01" db="EMBL/GenBank/DDBJ databases">
        <authorList>
            <person name="Corre E."/>
            <person name="Pelletier E."/>
            <person name="Niang G."/>
            <person name="Scheremetjew M."/>
            <person name="Finn R."/>
            <person name="Kale V."/>
            <person name="Holt S."/>
            <person name="Cochrane G."/>
            <person name="Meng A."/>
            <person name="Brown T."/>
            <person name="Cohen L."/>
        </authorList>
    </citation>
    <scope>NUCLEOTIDE SEQUENCE</scope>
    <source>
        <strain evidence="3">Pbaha01</strain>
    </source>
</reference>
<keyword evidence="1" id="KW-0175">Coiled coil</keyword>
<feature type="coiled-coil region" evidence="1">
    <location>
        <begin position="637"/>
        <end position="664"/>
    </location>
</feature>
<feature type="chain" id="PRO_5030532498" evidence="2">
    <location>
        <begin position="18"/>
        <end position="687"/>
    </location>
</feature>
<evidence type="ECO:0000256" key="1">
    <source>
        <dbReference type="SAM" id="Coils"/>
    </source>
</evidence>
<evidence type="ECO:0000256" key="2">
    <source>
        <dbReference type="SAM" id="SignalP"/>
    </source>
</evidence>
<feature type="signal peptide" evidence="2">
    <location>
        <begin position="1"/>
        <end position="17"/>
    </location>
</feature>
<feature type="coiled-coil region" evidence="1">
    <location>
        <begin position="438"/>
        <end position="496"/>
    </location>
</feature>
<organism evidence="3">
    <name type="scientific">Pyrodinium bahamense</name>
    <dbReference type="NCBI Taxonomy" id="73915"/>
    <lineage>
        <taxon>Eukaryota</taxon>
        <taxon>Sar</taxon>
        <taxon>Alveolata</taxon>
        <taxon>Dinophyceae</taxon>
        <taxon>Gonyaulacales</taxon>
        <taxon>Pyrocystaceae</taxon>
        <taxon>Pyrodinium</taxon>
    </lineage>
</organism>
<keyword evidence="2" id="KW-0732">Signal</keyword>
<evidence type="ECO:0000313" key="3">
    <source>
        <dbReference type="EMBL" id="CAD8353793.1"/>
    </source>
</evidence>
<gene>
    <name evidence="3" type="ORF">PBAH0796_LOCUS9160</name>
</gene>
<name>A0A7S0A5H8_9DINO</name>
<feature type="coiled-coil region" evidence="1">
    <location>
        <begin position="219"/>
        <end position="271"/>
    </location>
</feature>
<accession>A0A7S0A5H8</accession>
<protein>
    <submittedName>
        <fullName evidence="3">Uncharacterized protein</fullName>
    </submittedName>
</protein>
<proteinExistence type="predicted"/>
<dbReference type="AlphaFoldDB" id="A0A7S0A5H8"/>
<sequence>MKAVASVLVVLALGARAGSVSPIGKVIQLISDVQSKIVAEGQEAQKVYEEFAEFCEDRSRQLGFDIKTGKAEAADLKASISKSSATIGALNAKMEELSGSISTDEADLKAATYIRGKEHADFVAEEKELMDVIDMLGRAIGILEREMAKGGASMLQVKNAGSIAQALEVLVQGSALSAAEGAKLTALVQATQSSQDEAADAGVGAPDAAVYEGHSGDIIATMENLMEKAQAQLASARKAETSALHTFELLKQSLEDEIAAETKDMDEAKKTVAATSESKATAQGDLSVTLKDLEADTASLADLHQECMTKAQDFEAATKSRGEEIKAVTEAKKVLVETTGASDKITYGLSQVASFVQLSSGADLAKFEAVRLIRDLARQHHSSALAQLATRAAAAIKSGAAEQDPFAKVKGLISDMIAKLEDEADADATHKAYCDKELSETEAKKADKDAEIEKLTTKIEQMAARSAKLKKEVAALQKSLAELASAQAEMDKLRKEENTDYVKNKADMEQGLEGVKLALKVLRDYYGQASDAAHTAATGAGSSIIGLLEVVESDLSKTLAGIVATEEEAQSSYEAETKENEVEKTAKTQDVKYKVKEAAGLDKSISEDSSDRAAVQQELDAVMEYLGSLNKECTEVAETYAERKARREAEIEGLKQALSTLETETALLQRISRRTLRSPKHQQALAA</sequence>